<protein>
    <submittedName>
        <fullName evidence="1">Uncharacterized protein</fullName>
    </submittedName>
</protein>
<proteinExistence type="predicted"/>
<name>A0A2P2P6U0_RHIMU</name>
<organism evidence="1">
    <name type="scientific">Rhizophora mucronata</name>
    <name type="common">Asiatic mangrove</name>
    <dbReference type="NCBI Taxonomy" id="61149"/>
    <lineage>
        <taxon>Eukaryota</taxon>
        <taxon>Viridiplantae</taxon>
        <taxon>Streptophyta</taxon>
        <taxon>Embryophyta</taxon>
        <taxon>Tracheophyta</taxon>
        <taxon>Spermatophyta</taxon>
        <taxon>Magnoliopsida</taxon>
        <taxon>eudicotyledons</taxon>
        <taxon>Gunneridae</taxon>
        <taxon>Pentapetalae</taxon>
        <taxon>rosids</taxon>
        <taxon>fabids</taxon>
        <taxon>Malpighiales</taxon>
        <taxon>Rhizophoraceae</taxon>
        <taxon>Rhizophora</taxon>
    </lineage>
</organism>
<dbReference type="EMBL" id="GGEC01069981">
    <property type="protein sequence ID" value="MBX50465.1"/>
    <property type="molecule type" value="Transcribed_RNA"/>
</dbReference>
<sequence>MQSIKYAVKNV</sequence>
<evidence type="ECO:0000313" key="1">
    <source>
        <dbReference type="EMBL" id="MBX50465.1"/>
    </source>
</evidence>
<reference evidence="1" key="1">
    <citation type="submission" date="2018-02" db="EMBL/GenBank/DDBJ databases">
        <title>Rhizophora mucronata_Transcriptome.</title>
        <authorList>
            <person name="Meera S.P."/>
            <person name="Sreeshan A."/>
            <person name="Augustine A."/>
        </authorList>
    </citation>
    <scope>NUCLEOTIDE SEQUENCE</scope>
    <source>
        <tissue evidence="1">Leaf</tissue>
    </source>
</reference>
<accession>A0A2P2P6U0</accession>